<keyword evidence="2" id="KW-0328">Glycosyltransferase</keyword>
<accession>A0ABW5KWC8</accession>
<sequence length="265" mass="31667">MSKRIKKICHYLQYKYITIFDSLVKKQRKDPRHIPIIIINFNQLETLKQLVSFLLEKEFRKIVIIDNNSTYPPLMDYYKSINGKVTVERMHENHGHMVFFKNRSLLEKYAKGYYVVTDADISLNPAMPKDFMNSLLKLMDRYHYHILKAGLALDLETIPDYYPLKEKVKNWEAKFWSDQLEEHVFKADIDTTFALYKPNYPLRFNINNQFYKAVRIAGKFTCKHMGWYLDPENLTAEQLYYMSTSSISNSWKFDEEGKLKSNEDY</sequence>
<dbReference type="SUPFAM" id="SSF53448">
    <property type="entry name" value="Nucleotide-diphospho-sugar transferases"/>
    <property type="match status" value="1"/>
</dbReference>
<organism evidence="2 3">
    <name type="scientific">Sphingobacterium tabacisoli</name>
    <dbReference type="NCBI Taxonomy" id="2044855"/>
    <lineage>
        <taxon>Bacteria</taxon>
        <taxon>Pseudomonadati</taxon>
        <taxon>Bacteroidota</taxon>
        <taxon>Sphingobacteriia</taxon>
        <taxon>Sphingobacteriales</taxon>
        <taxon>Sphingobacteriaceae</taxon>
        <taxon>Sphingobacterium</taxon>
    </lineage>
</organism>
<gene>
    <name evidence="2" type="ORF">ACFSQW_02680</name>
</gene>
<keyword evidence="2" id="KW-0808">Transferase</keyword>
<evidence type="ECO:0000313" key="3">
    <source>
        <dbReference type="Proteomes" id="UP001597440"/>
    </source>
</evidence>
<feature type="domain" description="Glycosyltransferase 2-like" evidence="1">
    <location>
        <begin position="36"/>
        <end position="133"/>
    </location>
</feature>
<reference evidence="3" key="1">
    <citation type="journal article" date="2019" name="Int. J. Syst. Evol. Microbiol.">
        <title>The Global Catalogue of Microorganisms (GCM) 10K type strain sequencing project: providing services to taxonomists for standard genome sequencing and annotation.</title>
        <authorList>
            <consortium name="The Broad Institute Genomics Platform"/>
            <consortium name="The Broad Institute Genome Sequencing Center for Infectious Disease"/>
            <person name="Wu L."/>
            <person name="Ma J."/>
        </authorList>
    </citation>
    <scope>NUCLEOTIDE SEQUENCE [LARGE SCALE GENOMIC DNA]</scope>
    <source>
        <strain evidence="3">KCTC 52298</strain>
    </source>
</reference>
<dbReference type="Pfam" id="PF00535">
    <property type="entry name" value="Glycos_transf_2"/>
    <property type="match status" value="1"/>
</dbReference>
<dbReference type="GO" id="GO:0016757">
    <property type="term" value="F:glycosyltransferase activity"/>
    <property type="evidence" value="ECO:0007669"/>
    <property type="project" value="UniProtKB-KW"/>
</dbReference>
<comment type="caution">
    <text evidence="2">The sequence shown here is derived from an EMBL/GenBank/DDBJ whole genome shotgun (WGS) entry which is preliminary data.</text>
</comment>
<evidence type="ECO:0000313" key="2">
    <source>
        <dbReference type="EMBL" id="MFD2553282.1"/>
    </source>
</evidence>
<dbReference type="Gene3D" id="3.90.550.10">
    <property type="entry name" value="Spore Coat Polysaccharide Biosynthesis Protein SpsA, Chain A"/>
    <property type="match status" value="1"/>
</dbReference>
<dbReference type="EMBL" id="JBHULD010000004">
    <property type="protein sequence ID" value="MFD2553282.1"/>
    <property type="molecule type" value="Genomic_DNA"/>
</dbReference>
<keyword evidence="3" id="KW-1185">Reference proteome</keyword>
<proteinExistence type="predicted"/>
<dbReference type="InterPro" id="IPR001173">
    <property type="entry name" value="Glyco_trans_2-like"/>
</dbReference>
<dbReference type="Proteomes" id="UP001597440">
    <property type="component" value="Unassembled WGS sequence"/>
</dbReference>
<dbReference type="RefSeq" id="WP_210355332.1">
    <property type="nucleotide sequence ID" value="NZ_JAEQMU010000004.1"/>
</dbReference>
<evidence type="ECO:0000259" key="1">
    <source>
        <dbReference type="Pfam" id="PF00535"/>
    </source>
</evidence>
<dbReference type="InterPro" id="IPR029044">
    <property type="entry name" value="Nucleotide-diphossugar_trans"/>
</dbReference>
<dbReference type="EC" id="2.4.-.-" evidence="2"/>
<protein>
    <submittedName>
        <fullName evidence="2">Glycosyltransferase</fullName>
        <ecNumber evidence="2">2.4.-.-</ecNumber>
    </submittedName>
</protein>
<name>A0ABW5KWC8_9SPHI</name>